<dbReference type="EMBL" id="SDMP01000013">
    <property type="protein sequence ID" value="RYR19289.1"/>
    <property type="molecule type" value="Genomic_DNA"/>
</dbReference>
<sequence length="114" mass="12614">MCESFQIDIGVLQKSPATVVTRQDVWSIGQPTQRCVFCGANMWMHERLAKRGANNTILFAICCMSGKVTLPLLPVPPPLLGTLLDGDDERALHHQKHIRAFNGMFSFTSMAGKI</sequence>
<name>A0A444ZYP4_ARAHY</name>
<dbReference type="AlphaFoldDB" id="A0A444ZYP4"/>
<dbReference type="STRING" id="3818.A0A444ZYP4"/>
<evidence type="ECO:0000313" key="1">
    <source>
        <dbReference type="EMBL" id="RYR19289.1"/>
    </source>
</evidence>
<keyword evidence="2" id="KW-1185">Reference proteome</keyword>
<accession>A0A444ZYP4</accession>
<evidence type="ECO:0000313" key="2">
    <source>
        <dbReference type="Proteomes" id="UP000289738"/>
    </source>
</evidence>
<gene>
    <name evidence="1" type="ORF">Ahy_B03g064041</name>
</gene>
<comment type="caution">
    <text evidence="1">The sequence shown here is derived from an EMBL/GenBank/DDBJ whole genome shotgun (WGS) entry which is preliminary data.</text>
</comment>
<proteinExistence type="predicted"/>
<organism evidence="1 2">
    <name type="scientific">Arachis hypogaea</name>
    <name type="common">Peanut</name>
    <dbReference type="NCBI Taxonomy" id="3818"/>
    <lineage>
        <taxon>Eukaryota</taxon>
        <taxon>Viridiplantae</taxon>
        <taxon>Streptophyta</taxon>
        <taxon>Embryophyta</taxon>
        <taxon>Tracheophyta</taxon>
        <taxon>Spermatophyta</taxon>
        <taxon>Magnoliopsida</taxon>
        <taxon>eudicotyledons</taxon>
        <taxon>Gunneridae</taxon>
        <taxon>Pentapetalae</taxon>
        <taxon>rosids</taxon>
        <taxon>fabids</taxon>
        <taxon>Fabales</taxon>
        <taxon>Fabaceae</taxon>
        <taxon>Papilionoideae</taxon>
        <taxon>50 kb inversion clade</taxon>
        <taxon>dalbergioids sensu lato</taxon>
        <taxon>Dalbergieae</taxon>
        <taxon>Pterocarpus clade</taxon>
        <taxon>Arachis</taxon>
    </lineage>
</organism>
<reference evidence="1 2" key="1">
    <citation type="submission" date="2019-01" db="EMBL/GenBank/DDBJ databases">
        <title>Sequencing of cultivated peanut Arachis hypogaea provides insights into genome evolution and oil improvement.</title>
        <authorList>
            <person name="Chen X."/>
        </authorList>
    </citation>
    <scope>NUCLEOTIDE SEQUENCE [LARGE SCALE GENOMIC DNA]</scope>
    <source>
        <strain evidence="2">cv. Fuhuasheng</strain>
        <tissue evidence="1">Leaves</tissue>
    </source>
</reference>
<protein>
    <submittedName>
        <fullName evidence="1">Uncharacterized protein</fullName>
    </submittedName>
</protein>
<dbReference type="Proteomes" id="UP000289738">
    <property type="component" value="Chromosome B03"/>
</dbReference>